<keyword evidence="1" id="KW-0472">Membrane</keyword>
<dbReference type="RefSeq" id="WP_149325410.1">
    <property type="nucleotide sequence ID" value="NZ_CP043504.1"/>
</dbReference>
<proteinExistence type="predicted"/>
<keyword evidence="3" id="KW-1185">Reference proteome</keyword>
<accession>A0A5C1YAR9</accession>
<keyword evidence="1" id="KW-0812">Transmembrane</keyword>
<evidence type="ECO:0000313" key="3">
    <source>
        <dbReference type="Proteomes" id="UP000322159"/>
    </source>
</evidence>
<protein>
    <submittedName>
        <fullName evidence="2">Uncharacterized protein</fullName>
    </submittedName>
</protein>
<dbReference type="KEGG" id="lyk:FLP23_08235"/>
<evidence type="ECO:0000256" key="1">
    <source>
        <dbReference type="SAM" id="Phobius"/>
    </source>
</evidence>
<organism evidence="2 3">
    <name type="scientific">Protaetiibacter larvae</name>
    <dbReference type="NCBI Taxonomy" id="2592654"/>
    <lineage>
        <taxon>Bacteria</taxon>
        <taxon>Bacillati</taxon>
        <taxon>Actinomycetota</taxon>
        <taxon>Actinomycetes</taxon>
        <taxon>Micrococcales</taxon>
        <taxon>Microbacteriaceae</taxon>
        <taxon>Protaetiibacter</taxon>
    </lineage>
</organism>
<gene>
    <name evidence="2" type="ORF">FLP23_08235</name>
</gene>
<dbReference type="AlphaFoldDB" id="A0A5C1YAR9"/>
<dbReference type="Proteomes" id="UP000322159">
    <property type="component" value="Chromosome"/>
</dbReference>
<reference evidence="2 3" key="1">
    <citation type="submission" date="2019-09" db="EMBL/GenBank/DDBJ databases">
        <title>Genome sequencing of strain KACC 19322.</title>
        <authorList>
            <person name="Heo J."/>
            <person name="Kim S.-J."/>
            <person name="Kim J.-S."/>
            <person name="Hong S.-B."/>
            <person name="Kwon S.-W."/>
        </authorList>
    </citation>
    <scope>NUCLEOTIDE SEQUENCE [LARGE SCALE GENOMIC DNA]</scope>
    <source>
        <strain evidence="2 3">KACC 19322</strain>
    </source>
</reference>
<name>A0A5C1YAR9_9MICO</name>
<sequence length="67" mass="6934">MELGLVIGIAFTVVALGGWLVATLLLRRHGTAAPLAPADRDAALRARSLHEQAAAGQMAAMASAQRQ</sequence>
<keyword evidence="1" id="KW-1133">Transmembrane helix</keyword>
<evidence type="ECO:0000313" key="2">
    <source>
        <dbReference type="EMBL" id="QEO09992.1"/>
    </source>
</evidence>
<feature type="transmembrane region" description="Helical" evidence="1">
    <location>
        <begin position="6"/>
        <end position="26"/>
    </location>
</feature>
<dbReference type="EMBL" id="CP043504">
    <property type="protein sequence ID" value="QEO09992.1"/>
    <property type="molecule type" value="Genomic_DNA"/>
</dbReference>